<dbReference type="Proteomes" id="UP000617979">
    <property type="component" value="Unassembled WGS sequence"/>
</dbReference>
<protein>
    <recommendedName>
        <fullName evidence="3">Helix-turn-helix domain-containing protein</fullName>
    </recommendedName>
</protein>
<evidence type="ECO:0000313" key="2">
    <source>
        <dbReference type="Proteomes" id="UP000617979"/>
    </source>
</evidence>
<reference evidence="2" key="1">
    <citation type="journal article" date="2019" name="Int. J. Syst. Evol. Microbiol.">
        <title>The Global Catalogue of Microorganisms (GCM) 10K type strain sequencing project: providing services to taxonomists for standard genome sequencing and annotation.</title>
        <authorList>
            <consortium name="The Broad Institute Genomics Platform"/>
            <consortium name="The Broad Institute Genome Sequencing Center for Infectious Disease"/>
            <person name="Wu L."/>
            <person name="Ma J."/>
        </authorList>
    </citation>
    <scope>NUCLEOTIDE SEQUENCE [LARGE SCALE GENOMIC DNA]</scope>
    <source>
        <strain evidence="2">CGMCC 1.12404</strain>
    </source>
</reference>
<proteinExistence type="predicted"/>
<accession>A0ABQ1H3W2</accession>
<dbReference type="EMBL" id="BMEX01000027">
    <property type="protein sequence ID" value="GGA57911.1"/>
    <property type="molecule type" value="Genomic_DNA"/>
</dbReference>
<name>A0ABQ1H3W2_9BACL</name>
<evidence type="ECO:0000313" key="1">
    <source>
        <dbReference type="EMBL" id="GGA57911.1"/>
    </source>
</evidence>
<comment type="caution">
    <text evidence="1">The sequence shown here is derived from an EMBL/GenBank/DDBJ whole genome shotgun (WGS) entry which is preliminary data.</text>
</comment>
<keyword evidence="2" id="KW-1185">Reference proteome</keyword>
<gene>
    <name evidence="1" type="ORF">GCM10007416_33890</name>
</gene>
<organism evidence="1 2">
    <name type="scientific">Kroppenstedtia guangzhouensis</name>
    <dbReference type="NCBI Taxonomy" id="1274356"/>
    <lineage>
        <taxon>Bacteria</taxon>
        <taxon>Bacillati</taxon>
        <taxon>Bacillota</taxon>
        <taxon>Bacilli</taxon>
        <taxon>Bacillales</taxon>
        <taxon>Thermoactinomycetaceae</taxon>
        <taxon>Kroppenstedtia</taxon>
    </lineage>
</organism>
<evidence type="ECO:0008006" key="3">
    <source>
        <dbReference type="Google" id="ProtNLM"/>
    </source>
</evidence>
<sequence length="107" mass="12244">MKFTPGQETVVTLYFDESTPKEFLELLQKEWEIGGPGRLGDLLVQAVSQDLISATDIAKRRGITRQGAWKAAREEAAKGADWPRKNEKGEWVAPLSEWQRLFEKRKK</sequence>